<dbReference type="Pfam" id="PF21068">
    <property type="entry name" value="ATPgraspMvdD"/>
    <property type="match status" value="1"/>
</dbReference>
<evidence type="ECO:0000313" key="3">
    <source>
        <dbReference type="Proteomes" id="UP000307507"/>
    </source>
</evidence>
<sequence>MILCISHSNDFYTIDIVIERLKELGKEVFRLNSDTFSDQLEFEYRVDQQGYFVRLKQDDVLVSLDAIEAVYYRKLWHINVPNDLDDAFQNIYFQEYTTMRSLFFESLRQLPWMNPMELDHRIGENKLEQLVFARKWGLNIPETLMTNEPEKVKTFFHTVCNGNMIAKLHGSLSRSMKGDTPFFPTTRIEESDLERLETLVYCPMIFQQNIEKIYELRIIYVDGIFFTGKINAQASEAGKTDWRAAKDIMPSWELYSLPEPICLALEKMMRDIGLYFGAIDMIRQKKGQYVFLEVNPQGEWGMIQRDLGYPIGQTIAEKLIARIC</sequence>
<dbReference type="PANTHER" id="PTHR21621:SF0">
    <property type="entry name" value="BETA-CITRYLGLUTAMATE SYNTHASE B-RELATED"/>
    <property type="match status" value="1"/>
</dbReference>
<keyword evidence="3" id="KW-1185">Reference proteome</keyword>
<organism evidence="2 3">
    <name type="scientific">Flavobacterium supellecticarium</name>
    <dbReference type="NCBI Taxonomy" id="2565924"/>
    <lineage>
        <taxon>Bacteria</taxon>
        <taxon>Pseudomonadati</taxon>
        <taxon>Bacteroidota</taxon>
        <taxon>Flavobacteriia</taxon>
        <taxon>Flavobacteriales</taxon>
        <taxon>Flavobacteriaceae</taxon>
        <taxon>Flavobacterium</taxon>
    </lineage>
</organism>
<name>A0A4S4A398_9FLAO</name>
<protein>
    <submittedName>
        <fullName evidence="2">ATP-grasp ribosomal peptide maturase</fullName>
    </submittedName>
</protein>
<feature type="domain" description="MvdD-like pre-ATP grasp" evidence="1">
    <location>
        <begin position="1"/>
        <end position="117"/>
    </location>
</feature>
<reference evidence="2 3" key="1">
    <citation type="submission" date="2019-04" db="EMBL/GenBank/DDBJ databases">
        <title>Flavobacterium sp. nov. isolated from construction timber.</title>
        <authorList>
            <person name="Lin S.-Y."/>
            <person name="Chang C.-T."/>
            <person name="Young C.-C."/>
        </authorList>
    </citation>
    <scope>NUCLEOTIDE SEQUENCE [LARGE SCALE GENOMIC DNA]</scope>
    <source>
        <strain evidence="2 3">CC-CTC003</strain>
    </source>
</reference>
<dbReference type="GO" id="GO:0005737">
    <property type="term" value="C:cytoplasm"/>
    <property type="evidence" value="ECO:0007669"/>
    <property type="project" value="TreeGrafter"/>
</dbReference>
<dbReference type="PANTHER" id="PTHR21621">
    <property type="entry name" value="RIBOSOMAL PROTEIN S6 MODIFICATION PROTEIN"/>
    <property type="match status" value="1"/>
</dbReference>
<dbReference type="Gene3D" id="3.30.470.20">
    <property type="entry name" value="ATP-grasp fold, B domain"/>
    <property type="match status" value="1"/>
</dbReference>
<dbReference type="GO" id="GO:0009432">
    <property type="term" value="P:SOS response"/>
    <property type="evidence" value="ECO:0007669"/>
    <property type="project" value="TreeGrafter"/>
</dbReference>
<dbReference type="GO" id="GO:0018169">
    <property type="term" value="F:ribosomal S6-glutamic acid ligase activity"/>
    <property type="evidence" value="ECO:0007669"/>
    <property type="project" value="TreeGrafter"/>
</dbReference>
<comment type="caution">
    <text evidence="2">The sequence shown here is derived from an EMBL/GenBank/DDBJ whole genome shotgun (WGS) entry which is preliminary data.</text>
</comment>
<dbReference type="RefSeq" id="WP_136401273.1">
    <property type="nucleotide sequence ID" value="NZ_SSNZ01000001.1"/>
</dbReference>
<dbReference type="AlphaFoldDB" id="A0A4S4A398"/>
<dbReference type="EMBL" id="SSNZ01000001">
    <property type="protein sequence ID" value="THF52748.1"/>
    <property type="molecule type" value="Genomic_DNA"/>
</dbReference>
<dbReference type="OrthoDB" id="583309at2"/>
<accession>A0A4S4A398</accession>
<evidence type="ECO:0000313" key="2">
    <source>
        <dbReference type="EMBL" id="THF52748.1"/>
    </source>
</evidence>
<proteinExistence type="predicted"/>
<dbReference type="Proteomes" id="UP000307507">
    <property type="component" value="Unassembled WGS sequence"/>
</dbReference>
<gene>
    <name evidence="2" type="ORF">E6C50_00615</name>
</gene>
<dbReference type="InterPro" id="IPR048936">
    <property type="entry name" value="MvdD-like_ATPgrasp"/>
</dbReference>
<dbReference type="SUPFAM" id="SSF56059">
    <property type="entry name" value="Glutathione synthetase ATP-binding domain-like"/>
    <property type="match status" value="1"/>
</dbReference>
<evidence type="ECO:0000259" key="1">
    <source>
        <dbReference type="Pfam" id="PF21068"/>
    </source>
</evidence>